<comment type="similarity">
    <text evidence="2">Belongs to the SusD family.</text>
</comment>
<feature type="domain" description="RagB/SusD" evidence="7">
    <location>
        <begin position="266"/>
        <end position="539"/>
    </location>
</feature>
<evidence type="ECO:0000259" key="8">
    <source>
        <dbReference type="Pfam" id="PF14322"/>
    </source>
</evidence>
<evidence type="ECO:0000256" key="1">
    <source>
        <dbReference type="ARBA" id="ARBA00004442"/>
    </source>
</evidence>
<keyword evidence="4" id="KW-0472">Membrane</keyword>
<dbReference type="OrthoDB" id="5694214at2"/>
<keyword evidence="10" id="KW-1185">Reference proteome</keyword>
<dbReference type="SUPFAM" id="SSF48452">
    <property type="entry name" value="TPR-like"/>
    <property type="match status" value="1"/>
</dbReference>
<proteinExistence type="inferred from homology"/>
<reference evidence="9 10" key="1">
    <citation type="submission" date="2018-06" db="EMBL/GenBank/DDBJ databases">
        <title>Genomic Encyclopedia of Archaeal and Bacterial Type Strains, Phase II (KMG-II): from individual species to whole genera.</title>
        <authorList>
            <person name="Goeker M."/>
        </authorList>
    </citation>
    <scope>NUCLEOTIDE SEQUENCE [LARGE SCALE GENOMIC DNA]</scope>
    <source>
        <strain evidence="9 10">DSM 29821</strain>
    </source>
</reference>
<dbReference type="InterPro" id="IPR033985">
    <property type="entry name" value="SusD-like_N"/>
</dbReference>
<protein>
    <submittedName>
        <fullName evidence="9">Putative outer membrane starch-binding protein</fullName>
    </submittedName>
</protein>
<evidence type="ECO:0000256" key="5">
    <source>
        <dbReference type="ARBA" id="ARBA00023237"/>
    </source>
</evidence>
<dbReference type="AlphaFoldDB" id="A0A327WCG5"/>
<feature type="signal peptide" evidence="6">
    <location>
        <begin position="1"/>
        <end position="28"/>
    </location>
</feature>
<feature type="domain" description="SusD-like N-terminal" evidence="8">
    <location>
        <begin position="102"/>
        <end position="216"/>
    </location>
</feature>
<dbReference type="Proteomes" id="UP000249819">
    <property type="component" value="Unassembled WGS sequence"/>
</dbReference>
<dbReference type="Pfam" id="PF07980">
    <property type="entry name" value="SusD_RagB"/>
    <property type="match status" value="1"/>
</dbReference>
<evidence type="ECO:0000256" key="2">
    <source>
        <dbReference type="ARBA" id="ARBA00006275"/>
    </source>
</evidence>
<keyword evidence="3 6" id="KW-0732">Signal</keyword>
<dbReference type="Gene3D" id="1.25.40.390">
    <property type="match status" value="1"/>
</dbReference>
<evidence type="ECO:0000313" key="9">
    <source>
        <dbReference type="EMBL" id="RAJ87828.1"/>
    </source>
</evidence>
<organism evidence="9 10">
    <name type="scientific">Chitinophaga dinghuensis</name>
    <dbReference type="NCBI Taxonomy" id="1539050"/>
    <lineage>
        <taxon>Bacteria</taxon>
        <taxon>Pseudomonadati</taxon>
        <taxon>Bacteroidota</taxon>
        <taxon>Chitinophagia</taxon>
        <taxon>Chitinophagales</taxon>
        <taxon>Chitinophagaceae</taxon>
        <taxon>Chitinophaga</taxon>
    </lineage>
</organism>
<dbReference type="EMBL" id="QLMA01000001">
    <property type="protein sequence ID" value="RAJ87828.1"/>
    <property type="molecule type" value="Genomic_DNA"/>
</dbReference>
<feature type="chain" id="PRO_5016272806" evidence="6">
    <location>
        <begin position="29"/>
        <end position="539"/>
    </location>
</feature>
<dbReference type="InterPro" id="IPR012944">
    <property type="entry name" value="SusD_RagB_dom"/>
</dbReference>
<keyword evidence="5" id="KW-0998">Cell outer membrane</keyword>
<comment type="caution">
    <text evidence="9">The sequence shown here is derived from an EMBL/GenBank/DDBJ whole genome shotgun (WGS) entry which is preliminary data.</text>
</comment>
<evidence type="ECO:0000256" key="4">
    <source>
        <dbReference type="ARBA" id="ARBA00023136"/>
    </source>
</evidence>
<evidence type="ECO:0000259" key="7">
    <source>
        <dbReference type="Pfam" id="PF07980"/>
    </source>
</evidence>
<dbReference type="CDD" id="cd08977">
    <property type="entry name" value="SusD"/>
    <property type="match status" value="1"/>
</dbReference>
<name>A0A327WCG5_9BACT</name>
<evidence type="ECO:0000256" key="6">
    <source>
        <dbReference type="SAM" id="SignalP"/>
    </source>
</evidence>
<accession>A0A327WCG5</accession>
<evidence type="ECO:0000256" key="3">
    <source>
        <dbReference type="ARBA" id="ARBA00022729"/>
    </source>
</evidence>
<dbReference type="GO" id="GO:0009279">
    <property type="term" value="C:cell outer membrane"/>
    <property type="evidence" value="ECO:0007669"/>
    <property type="project" value="UniProtKB-SubCell"/>
</dbReference>
<dbReference type="PROSITE" id="PS51257">
    <property type="entry name" value="PROKAR_LIPOPROTEIN"/>
    <property type="match status" value="1"/>
</dbReference>
<sequence length="539" mass="60645">MPSNMKSNKYIALLLVAVLLSSCTKVLDKNSLNQVDSDAVWKDENLTRLFLNNIYANRPGFDNGNPPIQDNICDETRISGTSGTPFTIMSGAWSATSNYFDYWAYADVRKANEFILGITTKSTLKDALKNQYLGEAKFLRAITYFDMVKRYGGVPIITLPQDMSDDLLVKRNTIDECYQFIVKECDEAAALLPDKGKTQNGRATRGAALALKSRALLFYASQLYNTQNDPARWEAAAQAAKAVMDLKQYSLYGDVRRIMLDKSNSEVIFEVQYSKPDKEHGWDAQAKPLSIANGIGPKRCPLQELVDAFPMANGLGISQAGSGYDPNNPYVGRDKRFYAAIVYNGSEYCGRTQYTNVEDPDGIGKSFCTNTGYYQRKGVDETNKGYSSGKGSDQNWIEIRYAEILLNYAEARNEATGPDATVNSALDAIRTRAGITAPLGTNISQDSMRSLIRNERYVELCIEMKRYWDLRRWKIADKPEVLNGKQYTGMKISKLGNGWKYERVVVDPKPNVFLPFMYYMPIPFNEIIKNSNLIQNPNW</sequence>
<dbReference type="Pfam" id="PF14322">
    <property type="entry name" value="SusD-like_3"/>
    <property type="match status" value="1"/>
</dbReference>
<comment type="subcellular location">
    <subcellularLocation>
        <location evidence="1">Cell outer membrane</location>
    </subcellularLocation>
</comment>
<gene>
    <name evidence="9" type="ORF">CLV59_101589</name>
</gene>
<dbReference type="InterPro" id="IPR011990">
    <property type="entry name" value="TPR-like_helical_dom_sf"/>
</dbReference>
<evidence type="ECO:0000313" key="10">
    <source>
        <dbReference type="Proteomes" id="UP000249819"/>
    </source>
</evidence>